<accession>A0A8K0H1B4</accession>
<feature type="compositionally biased region" description="Acidic residues" evidence="1">
    <location>
        <begin position="104"/>
        <end position="115"/>
    </location>
</feature>
<comment type="caution">
    <text evidence="2">The sequence shown here is derived from an EMBL/GenBank/DDBJ whole genome shotgun (WGS) entry which is preliminary data.</text>
</comment>
<dbReference type="Proteomes" id="UP000796880">
    <property type="component" value="Unassembled WGS sequence"/>
</dbReference>
<organism evidence="2 3">
    <name type="scientific">Rhamnella rubrinervis</name>
    <dbReference type="NCBI Taxonomy" id="2594499"/>
    <lineage>
        <taxon>Eukaryota</taxon>
        <taxon>Viridiplantae</taxon>
        <taxon>Streptophyta</taxon>
        <taxon>Embryophyta</taxon>
        <taxon>Tracheophyta</taxon>
        <taxon>Spermatophyta</taxon>
        <taxon>Magnoliopsida</taxon>
        <taxon>eudicotyledons</taxon>
        <taxon>Gunneridae</taxon>
        <taxon>Pentapetalae</taxon>
        <taxon>rosids</taxon>
        <taxon>fabids</taxon>
        <taxon>Rosales</taxon>
        <taxon>Rhamnaceae</taxon>
        <taxon>rhamnoid group</taxon>
        <taxon>Rhamneae</taxon>
        <taxon>Rhamnella</taxon>
    </lineage>
</organism>
<evidence type="ECO:0000313" key="2">
    <source>
        <dbReference type="EMBL" id="KAF3443897.1"/>
    </source>
</evidence>
<feature type="compositionally biased region" description="Basic and acidic residues" evidence="1">
    <location>
        <begin position="249"/>
        <end position="273"/>
    </location>
</feature>
<feature type="region of interest" description="Disordered" evidence="1">
    <location>
        <begin position="60"/>
        <end position="145"/>
    </location>
</feature>
<feature type="compositionally biased region" description="Acidic residues" evidence="1">
    <location>
        <begin position="79"/>
        <end position="88"/>
    </location>
</feature>
<dbReference type="AlphaFoldDB" id="A0A8K0H1B4"/>
<reference evidence="2" key="1">
    <citation type="submission" date="2020-03" db="EMBL/GenBank/DDBJ databases">
        <title>A high-quality chromosome-level genome assembly of a woody plant with both climbing and erect habits, Rhamnella rubrinervis.</title>
        <authorList>
            <person name="Lu Z."/>
            <person name="Yang Y."/>
            <person name="Zhu X."/>
            <person name="Sun Y."/>
        </authorList>
    </citation>
    <scope>NUCLEOTIDE SEQUENCE</scope>
    <source>
        <strain evidence="2">BYM</strain>
        <tissue evidence="2">Leaf</tissue>
    </source>
</reference>
<protein>
    <submittedName>
        <fullName evidence="2">Uncharacterized protein</fullName>
    </submittedName>
</protein>
<keyword evidence="3" id="KW-1185">Reference proteome</keyword>
<dbReference type="EMBL" id="VOIH02000006">
    <property type="protein sequence ID" value="KAF3443897.1"/>
    <property type="molecule type" value="Genomic_DNA"/>
</dbReference>
<feature type="compositionally biased region" description="Basic and acidic residues" evidence="1">
    <location>
        <begin position="282"/>
        <end position="292"/>
    </location>
</feature>
<proteinExistence type="predicted"/>
<gene>
    <name evidence="2" type="ORF">FNV43_RR13587</name>
</gene>
<dbReference type="PANTHER" id="PTHR46975">
    <property type="entry name" value="PROTEIN SWEETIE"/>
    <property type="match status" value="1"/>
</dbReference>
<dbReference type="PANTHER" id="PTHR46975:SF2">
    <property type="entry name" value="PROTEIN SWEETIE"/>
    <property type="match status" value="1"/>
</dbReference>
<dbReference type="GO" id="GO:0005975">
    <property type="term" value="P:carbohydrate metabolic process"/>
    <property type="evidence" value="ECO:0007669"/>
    <property type="project" value="InterPro"/>
</dbReference>
<feature type="compositionally biased region" description="Basic and acidic residues" evidence="1">
    <location>
        <begin position="209"/>
        <end position="223"/>
    </location>
</feature>
<feature type="compositionally biased region" description="Polar residues" evidence="1">
    <location>
        <begin position="117"/>
        <end position="145"/>
    </location>
</feature>
<feature type="region of interest" description="Disordered" evidence="1">
    <location>
        <begin position="168"/>
        <end position="292"/>
    </location>
</feature>
<evidence type="ECO:0000313" key="3">
    <source>
        <dbReference type="Proteomes" id="UP000796880"/>
    </source>
</evidence>
<sequence>MESQDSINFVGEFSIGFALDTSRSRLLGVICASVTPGQSATQVKPTAPSLVIQLPVPTVGSKEQNYPQPATAVHSGKDEVEEDEDDWDNFQSFPASANAAGSDPNDENVVEEPDQIENPSVSKTNAGSDFSQEHSISQPSDNKNDMVVQTKTLVKGRWYLILMMGRRREEVPREEREESAESSQLSEQIPTDFDPVDGAEGLAEVNLDVGHELRKEESSDTKIEPLLSVSEQSEPLPLDEEAVNSEDQIQLKEADKASQEESMAEKEGDEQKPESSNGSKSPEGEKADDAKS</sequence>
<name>A0A8K0H1B4_9ROSA</name>
<evidence type="ECO:0000256" key="1">
    <source>
        <dbReference type="SAM" id="MobiDB-lite"/>
    </source>
</evidence>
<dbReference type="InterPro" id="IPR044218">
    <property type="entry name" value="SWEETIE"/>
</dbReference>